<organism evidence="2 3">
    <name type="scientific">Oleomonas cavernae</name>
    <dbReference type="NCBI Taxonomy" id="2320859"/>
    <lineage>
        <taxon>Bacteria</taxon>
        <taxon>Pseudomonadati</taxon>
        <taxon>Pseudomonadota</taxon>
        <taxon>Alphaproteobacteria</taxon>
        <taxon>Acetobacterales</taxon>
        <taxon>Acetobacteraceae</taxon>
        <taxon>Oleomonas</taxon>
    </lineage>
</organism>
<reference evidence="2 3" key="1">
    <citation type="submission" date="2018-09" db="EMBL/GenBank/DDBJ databases">
        <authorList>
            <person name="Zhu H."/>
        </authorList>
    </citation>
    <scope>NUCLEOTIDE SEQUENCE [LARGE SCALE GENOMIC DNA]</scope>
    <source>
        <strain evidence="2 3">K1W22B-8</strain>
    </source>
</reference>
<evidence type="ECO:0000313" key="3">
    <source>
        <dbReference type="Proteomes" id="UP000284605"/>
    </source>
</evidence>
<keyword evidence="3" id="KW-1185">Reference proteome</keyword>
<evidence type="ECO:0000259" key="1">
    <source>
        <dbReference type="Pfam" id="PF06850"/>
    </source>
</evidence>
<dbReference type="InterPro" id="IPR029058">
    <property type="entry name" value="AB_hydrolase_fold"/>
</dbReference>
<proteinExistence type="predicted"/>
<dbReference type="EMBL" id="QYUK01000011">
    <property type="protein sequence ID" value="RJF88950.1"/>
    <property type="molecule type" value="Genomic_DNA"/>
</dbReference>
<comment type="caution">
    <text evidence="2">The sequence shown here is derived from an EMBL/GenBank/DDBJ whole genome shotgun (WGS) entry which is preliminary data.</text>
</comment>
<dbReference type="InterPro" id="IPR051321">
    <property type="entry name" value="PHA/PHB_synthase"/>
</dbReference>
<dbReference type="InterPro" id="IPR010915">
    <property type="entry name" value="PHB_depoly_PhaZ"/>
</dbReference>
<dbReference type="Proteomes" id="UP000284605">
    <property type="component" value="Unassembled WGS sequence"/>
</dbReference>
<dbReference type="RefSeq" id="WP_119779986.1">
    <property type="nucleotide sequence ID" value="NZ_QYUK01000011.1"/>
</dbReference>
<dbReference type="InterPro" id="IPR009656">
    <property type="entry name" value="PHB_depo_C"/>
</dbReference>
<protein>
    <submittedName>
        <fullName evidence="2">Polyhydroxyalkanoate depolymerase</fullName>
    </submittedName>
</protein>
<name>A0A418WG32_9PROT</name>
<dbReference type="AlphaFoldDB" id="A0A418WG32"/>
<accession>A0A418WG32</accession>
<dbReference type="PIRSF" id="PIRSF020818">
    <property type="entry name" value="PHB_depoly_PhaZ"/>
    <property type="match status" value="1"/>
</dbReference>
<dbReference type="OrthoDB" id="9774318at2"/>
<dbReference type="PANTHER" id="PTHR36837:SF4">
    <property type="entry name" value="BLR0908 PROTEIN"/>
    <property type="match status" value="1"/>
</dbReference>
<sequence>MLYHLFEMTHAAVAPLRYMAETTKAALDNSFNPWGETPGGKALSAACEMIERTTRRYGKPAFGLDTTMIHGQPVPVTEVVVAAKPFCNLIHFKRDAAVNPRQRPDPKVLVVAPLSGHYATLLRGTVSAMLSEHEVYVTDWADARLVPLSEGKFDLETYTQYLIDFLQLLGPGTHAMGVCQPGVPLLMATAVMAQDDDPCAPASIVIMGSPIDTRRSPTVPNKLATQKPIEWFRDNVITAVPWPHAGFTRRVYPGFLQLTGFMTMNLERHMDAHQSLYKNLVAGDGDPVQAHREFYDEYLAVLDLTEEFYLQTVAQVFQEHALPLGKMMFKGRTVNPAAITKTALMTVEGENDDISGIGQTQAAHDLCPNIPAAKKFDYIQPGVGHYGVFNGTRWRTEIQPRVRDFIRSNLAKKS</sequence>
<feature type="domain" description="PHB de-polymerase C-terminal" evidence="1">
    <location>
        <begin position="208"/>
        <end position="408"/>
    </location>
</feature>
<dbReference type="SUPFAM" id="SSF53474">
    <property type="entry name" value="alpha/beta-Hydrolases"/>
    <property type="match status" value="1"/>
</dbReference>
<evidence type="ECO:0000313" key="2">
    <source>
        <dbReference type="EMBL" id="RJF88950.1"/>
    </source>
</evidence>
<dbReference type="NCBIfam" id="TIGR01849">
    <property type="entry name" value="PHB_depoly_PhaZ"/>
    <property type="match status" value="1"/>
</dbReference>
<dbReference type="Pfam" id="PF06850">
    <property type="entry name" value="PHB_depo_C"/>
    <property type="match status" value="1"/>
</dbReference>
<gene>
    <name evidence="2" type="primary">phaZ</name>
    <name evidence="2" type="ORF">D3874_19845</name>
</gene>
<dbReference type="PANTHER" id="PTHR36837">
    <property type="entry name" value="POLY(3-HYDROXYALKANOATE) POLYMERASE SUBUNIT PHAC"/>
    <property type="match status" value="1"/>
</dbReference>